<dbReference type="InterPro" id="IPR039960">
    <property type="entry name" value="MCP1"/>
</dbReference>
<protein>
    <submittedName>
        <fullName evidence="1">Uncharacterized protein</fullName>
    </submittedName>
</protein>
<keyword evidence="2" id="KW-1185">Reference proteome</keyword>
<evidence type="ECO:0000313" key="2">
    <source>
        <dbReference type="Proteomes" id="UP000322225"/>
    </source>
</evidence>
<reference evidence="1" key="2">
    <citation type="submission" date="2024-01" db="EMBL/GenBank/DDBJ databases">
        <title>Comparative genomics of Cryptococcus and Kwoniella reveals pathogenesis evolution and contrasting modes of karyotype evolution via chromosome fusion or intercentromeric recombination.</title>
        <authorList>
            <person name="Coelho M.A."/>
            <person name="David-Palma M."/>
            <person name="Shea T."/>
            <person name="Bowers K."/>
            <person name="McGinley-Smith S."/>
            <person name="Mohammad A.W."/>
            <person name="Gnirke A."/>
            <person name="Yurkov A.M."/>
            <person name="Nowrousian M."/>
            <person name="Sun S."/>
            <person name="Cuomo C.A."/>
            <person name="Heitman J."/>
        </authorList>
    </citation>
    <scope>NUCLEOTIDE SEQUENCE</scope>
    <source>
        <strain evidence="1">CBS 12478</strain>
    </source>
</reference>
<name>A0A5M6BRX4_9TREE</name>
<proteinExistence type="predicted"/>
<gene>
    <name evidence="1" type="ORF">CI109_100838</name>
</gene>
<dbReference type="AlphaFoldDB" id="A0A5M6BRX4"/>
<evidence type="ECO:0000313" key="1">
    <source>
        <dbReference type="EMBL" id="WWD16412.1"/>
    </source>
</evidence>
<reference evidence="1" key="1">
    <citation type="submission" date="2017-08" db="EMBL/GenBank/DDBJ databases">
        <authorList>
            <person name="Cuomo C."/>
            <person name="Billmyre B."/>
            <person name="Heitman J."/>
        </authorList>
    </citation>
    <scope>NUCLEOTIDE SEQUENCE</scope>
    <source>
        <strain evidence="1">CBS 12478</strain>
    </source>
</reference>
<dbReference type="InterPro" id="IPR012472">
    <property type="entry name" value="MCP1_TM"/>
</dbReference>
<dbReference type="GeneID" id="43591381"/>
<dbReference type="GO" id="GO:0055088">
    <property type="term" value="P:lipid homeostasis"/>
    <property type="evidence" value="ECO:0007669"/>
    <property type="project" value="InterPro"/>
</dbReference>
<dbReference type="EMBL" id="CP144052">
    <property type="protein sequence ID" value="WWD16412.1"/>
    <property type="molecule type" value="Genomic_DNA"/>
</dbReference>
<dbReference type="OrthoDB" id="10259513at2759"/>
<dbReference type="KEGG" id="ksn:43591381"/>
<dbReference type="PANTHER" id="PTHR38409:SF1">
    <property type="entry name" value="MITOCHONDRIAL ADAPTER PROTEIN MCP1"/>
    <property type="match status" value="1"/>
</dbReference>
<dbReference type="Pfam" id="PF07950">
    <property type="entry name" value="MCP1_TM"/>
    <property type="match status" value="1"/>
</dbReference>
<dbReference type="PANTHER" id="PTHR38409">
    <property type="entry name" value="MDM10-COMPLEMENTING PROTEIN 1"/>
    <property type="match status" value="1"/>
</dbReference>
<sequence>MASPTEGDPTGSSLPAPGPRRYLPSQPQILRALTLTQNTSALVFSVFLVPHLASPIVAVVGGLEGADKTMMIARDLYLPLEPVLIYLPLALHLLSSVTRRLVLLSSSTSTSSFRSRLPRQIHQILGYPLAILVSTHILTHRLIPSLSTPPISNLSPSELGWEFVGYNLRYTSAWATYLFLIGAGVWHSTVGGMKIVSWLRGPKSSPSKAVAEVDQKEKKEVKRTVSWRRKLGLRGLVVAFLGVISIGLARVSADTGPISSVMLKRYDAVFAQASWANYFR</sequence>
<organism evidence="1 2">
    <name type="scientific">Kwoniella shandongensis</name>
    <dbReference type="NCBI Taxonomy" id="1734106"/>
    <lineage>
        <taxon>Eukaryota</taxon>
        <taxon>Fungi</taxon>
        <taxon>Dikarya</taxon>
        <taxon>Basidiomycota</taxon>
        <taxon>Agaricomycotina</taxon>
        <taxon>Tremellomycetes</taxon>
        <taxon>Tremellales</taxon>
        <taxon>Cryptococcaceae</taxon>
        <taxon>Kwoniella</taxon>
    </lineage>
</organism>
<dbReference type="RefSeq" id="XP_031858445.1">
    <property type="nucleotide sequence ID" value="XM_032007213.1"/>
</dbReference>
<accession>A0A5M6BRX4</accession>
<dbReference type="Proteomes" id="UP000322225">
    <property type="component" value="Chromosome 2"/>
</dbReference>